<evidence type="ECO:0000313" key="2">
    <source>
        <dbReference type="Proteomes" id="UP001476282"/>
    </source>
</evidence>
<evidence type="ECO:0000313" key="1">
    <source>
        <dbReference type="EMBL" id="GAA5483964.1"/>
    </source>
</evidence>
<evidence type="ECO:0008006" key="3">
    <source>
        <dbReference type="Google" id="ProtNLM"/>
    </source>
</evidence>
<accession>A0ABP9UX91</accession>
<protein>
    <recommendedName>
        <fullName evidence="3">Class I SAM-dependent methyltransferase</fullName>
    </recommendedName>
</protein>
<sequence length="149" mass="17240">MDFNIKRRLTDFPLSRQLRILIGTLLMRVHPEKVRQVDAAPHSEDWGAAGKLIRNGLYYRALRSRDFDTLGRYLAEYWSADANCDFHELFAERFDNHFLLRDARLAGEVEKIARSTPCYQLLCEIGCGNGLVLDYYQQHIRGVRALHGA</sequence>
<comment type="caution">
    <text evidence="1">The sequence shown here is derived from an EMBL/GenBank/DDBJ whole genome shotgun (WGS) entry which is preliminary data.</text>
</comment>
<name>A0ABP9UX91_9BACT</name>
<dbReference type="EMBL" id="BAABRI010000019">
    <property type="protein sequence ID" value="GAA5483964.1"/>
    <property type="molecule type" value="Genomic_DNA"/>
</dbReference>
<keyword evidence="2" id="KW-1185">Reference proteome</keyword>
<proteinExistence type="predicted"/>
<gene>
    <name evidence="1" type="ORF">Hsar01_03201</name>
</gene>
<organism evidence="1 2">
    <name type="scientific">Haloferula sargassicola</name>
    <dbReference type="NCBI Taxonomy" id="490096"/>
    <lineage>
        <taxon>Bacteria</taxon>
        <taxon>Pseudomonadati</taxon>
        <taxon>Verrucomicrobiota</taxon>
        <taxon>Verrucomicrobiia</taxon>
        <taxon>Verrucomicrobiales</taxon>
        <taxon>Verrucomicrobiaceae</taxon>
        <taxon>Haloferula</taxon>
    </lineage>
</organism>
<dbReference type="Proteomes" id="UP001476282">
    <property type="component" value="Unassembled WGS sequence"/>
</dbReference>
<reference evidence="1 2" key="1">
    <citation type="submission" date="2024-02" db="EMBL/GenBank/DDBJ databases">
        <title>Haloferula sargassicola NBRC 104335.</title>
        <authorList>
            <person name="Ichikawa N."/>
            <person name="Katano-Makiyama Y."/>
            <person name="Hidaka K."/>
        </authorList>
    </citation>
    <scope>NUCLEOTIDE SEQUENCE [LARGE SCALE GENOMIC DNA]</scope>
    <source>
        <strain evidence="1 2">NBRC 104335</strain>
    </source>
</reference>